<dbReference type="Proteomes" id="UP001352852">
    <property type="component" value="Unassembled WGS sequence"/>
</dbReference>
<keyword evidence="2" id="KW-1185">Reference proteome</keyword>
<evidence type="ECO:0000313" key="1">
    <source>
        <dbReference type="EMBL" id="MED6266050.1"/>
    </source>
</evidence>
<reference evidence="1 2" key="1">
    <citation type="submission" date="2021-06" db="EMBL/GenBank/DDBJ databases">
        <authorList>
            <person name="Palmer J.M."/>
        </authorList>
    </citation>
    <scope>NUCLEOTIDE SEQUENCE [LARGE SCALE GENOMIC DNA]</scope>
    <source>
        <strain evidence="1 2">CL_MEX2019</strain>
        <tissue evidence="1">Muscle</tissue>
    </source>
</reference>
<comment type="caution">
    <text evidence="1">The sequence shown here is derived from an EMBL/GenBank/DDBJ whole genome shotgun (WGS) entry which is preliminary data.</text>
</comment>
<feature type="non-terminal residue" evidence="1">
    <location>
        <position position="1"/>
    </location>
</feature>
<gene>
    <name evidence="1" type="ORF">CHARACLAT_031650</name>
</gene>
<dbReference type="EMBL" id="JAHUTJ010005212">
    <property type="protein sequence ID" value="MED6266050.1"/>
    <property type="molecule type" value="Genomic_DNA"/>
</dbReference>
<name>A0ABU7CWA6_9TELE</name>
<organism evidence="1 2">
    <name type="scientific">Characodon lateralis</name>
    <dbReference type="NCBI Taxonomy" id="208331"/>
    <lineage>
        <taxon>Eukaryota</taxon>
        <taxon>Metazoa</taxon>
        <taxon>Chordata</taxon>
        <taxon>Craniata</taxon>
        <taxon>Vertebrata</taxon>
        <taxon>Euteleostomi</taxon>
        <taxon>Actinopterygii</taxon>
        <taxon>Neopterygii</taxon>
        <taxon>Teleostei</taxon>
        <taxon>Neoteleostei</taxon>
        <taxon>Acanthomorphata</taxon>
        <taxon>Ovalentaria</taxon>
        <taxon>Atherinomorphae</taxon>
        <taxon>Cyprinodontiformes</taxon>
        <taxon>Goodeidae</taxon>
        <taxon>Characodon</taxon>
    </lineage>
</organism>
<protein>
    <submittedName>
        <fullName evidence="1">Uncharacterized protein</fullName>
    </submittedName>
</protein>
<proteinExistence type="predicted"/>
<accession>A0ABU7CWA6</accession>
<sequence length="84" mass="9587">FPALTQFLSLDHRSLPVHWVCKPGSPCDIILLSPNHCTEELKFTFRILPWILKRCNSVSVTWTNFPTNVCPDSSARFSLPKLFA</sequence>
<evidence type="ECO:0000313" key="2">
    <source>
        <dbReference type="Proteomes" id="UP001352852"/>
    </source>
</evidence>